<feature type="transmembrane region" description="Helical" evidence="2">
    <location>
        <begin position="174"/>
        <end position="204"/>
    </location>
</feature>
<reference evidence="3 4" key="1">
    <citation type="journal article" date="2014" name="BMC Genomics">
        <title>Comparative genomics of the major fungal agents of human and animal Sporotrichosis: Sporothrix schenckii and Sporothrix brasiliensis.</title>
        <authorList>
            <person name="Teixeira M.M."/>
            <person name="de Almeida L.G."/>
            <person name="Kubitschek-Barreira P."/>
            <person name="Alves F.L."/>
            <person name="Kioshima E.S."/>
            <person name="Abadio A.K."/>
            <person name="Fernandes L."/>
            <person name="Derengowski L.S."/>
            <person name="Ferreira K.S."/>
            <person name="Souza R.C."/>
            <person name="Ruiz J.C."/>
            <person name="de Andrade N.C."/>
            <person name="Paes H.C."/>
            <person name="Nicola A.M."/>
            <person name="Albuquerque P."/>
            <person name="Gerber A.L."/>
            <person name="Martins V.P."/>
            <person name="Peconick L.D."/>
            <person name="Neto A.V."/>
            <person name="Chaucanez C.B."/>
            <person name="Silva P.A."/>
            <person name="Cunha O.L."/>
            <person name="de Oliveira F.F."/>
            <person name="dos Santos T.C."/>
            <person name="Barros A.L."/>
            <person name="Soares M.A."/>
            <person name="de Oliveira L.M."/>
            <person name="Marini M.M."/>
            <person name="Villalobos-Duno H."/>
            <person name="Cunha M.M."/>
            <person name="de Hoog S."/>
            <person name="da Silveira J.F."/>
            <person name="Henrissat B."/>
            <person name="Nino-Vega G.A."/>
            <person name="Cisalpino P.S."/>
            <person name="Mora-Montes H.M."/>
            <person name="Almeida S.R."/>
            <person name="Stajich J.E."/>
            <person name="Lopes-Bezerra L.M."/>
            <person name="Vasconcelos A.T."/>
            <person name="Felipe M.S."/>
        </authorList>
    </citation>
    <scope>NUCLEOTIDE SEQUENCE [LARGE SCALE GENOMIC DNA]</scope>
    <source>
        <strain evidence="3 4">1099-18</strain>
    </source>
</reference>
<keyword evidence="2" id="KW-0812">Transmembrane</keyword>
<dbReference type="KEGG" id="ssck:SPSK_06575"/>
<protein>
    <submittedName>
        <fullName evidence="3">Uncharacterized protein</fullName>
    </submittedName>
</protein>
<dbReference type="OrthoDB" id="10410426at2759"/>
<dbReference type="Proteomes" id="UP000033710">
    <property type="component" value="Unassembled WGS sequence"/>
</dbReference>
<accession>A0A0F2MN27</accession>
<feature type="transmembrane region" description="Helical" evidence="2">
    <location>
        <begin position="110"/>
        <end position="133"/>
    </location>
</feature>
<comment type="caution">
    <text evidence="3">The sequence shown here is derived from an EMBL/GenBank/DDBJ whole genome shotgun (WGS) entry which is preliminary data.</text>
</comment>
<organism evidence="3 4">
    <name type="scientific">Sporothrix schenckii 1099-18</name>
    <dbReference type="NCBI Taxonomy" id="1397361"/>
    <lineage>
        <taxon>Eukaryota</taxon>
        <taxon>Fungi</taxon>
        <taxon>Dikarya</taxon>
        <taxon>Ascomycota</taxon>
        <taxon>Pezizomycotina</taxon>
        <taxon>Sordariomycetes</taxon>
        <taxon>Sordariomycetidae</taxon>
        <taxon>Ophiostomatales</taxon>
        <taxon>Ophiostomataceae</taxon>
        <taxon>Sporothrix</taxon>
    </lineage>
</organism>
<dbReference type="VEuPathDB" id="FungiDB:SPSK_06575"/>
<sequence>MNTNGVFSRIHNFDLDVPPDIDPSNIAPMLSKFGPAAVLSTSPASPSSPKAVSFPWSLNFNNMNLASLASADHFALLHSTASQLYADHASTMQSLGASIRPHLRGPMMPVLIIAVSILVSVLVSFIVSILQMAVLGAAVVYFVPSVITAVTTATSAAGPMSGKSPGNPVSRTPLAVFAGVLAATYAFSSTATLVVLASSVYAYFNHAALAARGNANTTNSSRSTPERRSTRRDEQAPSHSNIFRRISGHRDSY</sequence>
<feature type="transmembrane region" description="Helical" evidence="2">
    <location>
        <begin position="139"/>
        <end position="162"/>
    </location>
</feature>
<dbReference type="AlphaFoldDB" id="A0A0F2MN27"/>
<dbReference type="RefSeq" id="XP_016592257.1">
    <property type="nucleotide sequence ID" value="XM_016733277.1"/>
</dbReference>
<dbReference type="GeneID" id="27668554"/>
<evidence type="ECO:0000256" key="2">
    <source>
        <dbReference type="SAM" id="Phobius"/>
    </source>
</evidence>
<dbReference type="EMBL" id="AXCR01000001">
    <property type="protein sequence ID" value="KJR89581.1"/>
    <property type="molecule type" value="Genomic_DNA"/>
</dbReference>
<evidence type="ECO:0000313" key="4">
    <source>
        <dbReference type="Proteomes" id="UP000033710"/>
    </source>
</evidence>
<keyword evidence="2" id="KW-1133">Transmembrane helix</keyword>
<feature type="compositionally biased region" description="Basic and acidic residues" evidence="1">
    <location>
        <begin position="224"/>
        <end position="236"/>
    </location>
</feature>
<gene>
    <name evidence="3" type="ORF">SPSK_06575</name>
</gene>
<feature type="region of interest" description="Disordered" evidence="1">
    <location>
        <begin position="214"/>
        <end position="253"/>
    </location>
</feature>
<reference evidence="3 4" key="2">
    <citation type="journal article" date="2015" name="Eukaryot. Cell">
        <title>Asexual propagation of a virulent clone complex in a human and feline outbreak of sporotrichosis.</title>
        <authorList>
            <person name="Teixeira Mde M."/>
            <person name="Rodrigues A.M."/>
            <person name="Tsui C.K."/>
            <person name="de Almeida L.G."/>
            <person name="Van Diepeningen A.D."/>
            <person name="van den Ende B.G."/>
            <person name="Fernandes G.F."/>
            <person name="Kano R."/>
            <person name="Hamelin R.C."/>
            <person name="Lopes-Bezerra L.M."/>
            <person name="Vasconcelos A.T."/>
            <person name="de Hoog S."/>
            <person name="de Camargo Z.P."/>
            <person name="Felipe M.S."/>
        </authorList>
    </citation>
    <scope>NUCLEOTIDE SEQUENCE [LARGE SCALE GENOMIC DNA]</scope>
    <source>
        <strain evidence="3 4">1099-18</strain>
    </source>
</reference>
<name>A0A0F2MN27_SPOSC</name>
<evidence type="ECO:0000313" key="3">
    <source>
        <dbReference type="EMBL" id="KJR89581.1"/>
    </source>
</evidence>
<keyword evidence="2" id="KW-0472">Membrane</keyword>
<proteinExistence type="predicted"/>
<evidence type="ECO:0000256" key="1">
    <source>
        <dbReference type="SAM" id="MobiDB-lite"/>
    </source>
</evidence>